<dbReference type="AlphaFoldDB" id="A0A1X7UZ41"/>
<proteinExistence type="predicted"/>
<evidence type="ECO:0000313" key="1">
    <source>
        <dbReference type="EnsemblMetazoa" id="Aqu2.1.33245_001"/>
    </source>
</evidence>
<name>A0A1X7UZ41_AMPQE</name>
<dbReference type="InParanoid" id="A0A1X7UZ41"/>
<organism evidence="1">
    <name type="scientific">Amphimedon queenslandica</name>
    <name type="common">Sponge</name>
    <dbReference type="NCBI Taxonomy" id="400682"/>
    <lineage>
        <taxon>Eukaryota</taxon>
        <taxon>Metazoa</taxon>
        <taxon>Porifera</taxon>
        <taxon>Demospongiae</taxon>
        <taxon>Heteroscleromorpha</taxon>
        <taxon>Haplosclerida</taxon>
        <taxon>Niphatidae</taxon>
        <taxon>Amphimedon</taxon>
    </lineage>
</organism>
<accession>A0A1X7UZ41</accession>
<dbReference type="EnsemblMetazoa" id="Aqu2.1.33245_001">
    <property type="protein sequence ID" value="Aqu2.1.33245_001"/>
    <property type="gene ID" value="Aqu2.1.33245"/>
</dbReference>
<reference evidence="1" key="1">
    <citation type="submission" date="2017-05" db="UniProtKB">
        <authorList>
            <consortium name="EnsemblMetazoa"/>
        </authorList>
    </citation>
    <scope>IDENTIFICATION</scope>
</reference>
<sequence length="95" mass="11468">MADMSTTDAMCIVIALVKWIKQHEKKKRKRTPSIREWINNRPKHGTYLHLINELRLCDQVWYKNFLRMDVLSFESLLNLVSPIIRKQNIMMRQLK</sequence>
<protein>
    <submittedName>
        <fullName evidence="1">Uncharacterized protein</fullName>
    </submittedName>
</protein>